<protein>
    <submittedName>
        <fullName evidence="1">Uncharacterized protein</fullName>
    </submittedName>
</protein>
<dbReference type="Proteomes" id="UP000651977">
    <property type="component" value="Unassembled WGS sequence"/>
</dbReference>
<name>A0ABQ1HZV7_9ALTE</name>
<reference evidence="2" key="1">
    <citation type="journal article" date="2019" name="Int. J. Syst. Evol. Microbiol.">
        <title>The Global Catalogue of Microorganisms (GCM) 10K type strain sequencing project: providing services to taxonomists for standard genome sequencing and annotation.</title>
        <authorList>
            <consortium name="The Broad Institute Genomics Platform"/>
            <consortium name="The Broad Institute Genome Sequencing Center for Infectious Disease"/>
            <person name="Wu L."/>
            <person name="Ma J."/>
        </authorList>
    </citation>
    <scope>NUCLEOTIDE SEQUENCE [LARGE SCALE GENOMIC DNA]</scope>
    <source>
        <strain evidence="2">CGMCC 1.10131</strain>
    </source>
</reference>
<evidence type="ECO:0000313" key="1">
    <source>
        <dbReference type="EMBL" id="GGA95736.1"/>
    </source>
</evidence>
<dbReference type="RefSeq" id="WP_055732912.1">
    <property type="nucleotide sequence ID" value="NZ_BMDY01000003.1"/>
</dbReference>
<evidence type="ECO:0000313" key="2">
    <source>
        <dbReference type="Proteomes" id="UP000651977"/>
    </source>
</evidence>
<organism evidence="1 2">
    <name type="scientific">Agarivorans gilvus</name>
    <dbReference type="NCBI Taxonomy" id="680279"/>
    <lineage>
        <taxon>Bacteria</taxon>
        <taxon>Pseudomonadati</taxon>
        <taxon>Pseudomonadota</taxon>
        <taxon>Gammaproteobacteria</taxon>
        <taxon>Alteromonadales</taxon>
        <taxon>Alteromonadaceae</taxon>
        <taxon>Agarivorans</taxon>
    </lineage>
</organism>
<dbReference type="EMBL" id="BMDY01000003">
    <property type="protein sequence ID" value="GGA95736.1"/>
    <property type="molecule type" value="Genomic_DNA"/>
</dbReference>
<comment type="caution">
    <text evidence="1">The sequence shown here is derived from an EMBL/GenBank/DDBJ whole genome shotgun (WGS) entry which is preliminary data.</text>
</comment>
<accession>A0ABQ1HZV7</accession>
<gene>
    <name evidence="1" type="ORF">GCM10007414_05690</name>
</gene>
<proteinExistence type="predicted"/>
<keyword evidence="2" id="KW-1185">Reference proteome</keyword>
<sequence>MTRIIQAKRVLRTRNVSLLELDADSVAERYFVMDRKTLSILKADKLPSGMVKLILPAEYSLTQSVLVGIVDDNQQYNAAVADGVVLQSVDATELNMS</sequence>